<dbReference type="KEGG" id="nik:F5I99_14450"/>
<dbReference type="EMBL" id="CP044222">
    <property type="protein sequence ID" value="QEW07604.1"/>
    <property type="molecule type" value="Genomic_DNA"/>
</dbReference>
<dbReference type="InterPro" id="IPR021136">
    <property type="entry name" value="Flagellar_hook_control-like_C"/>
</dbReference>
<proteinExistence type="predicted"/>
<dbReference type="RefSeq" id="WP_151057196.1">
    <property type="nucleotide sequence ID" value="NZ_CP044222.1"/>
</dbReference>
<protein>
    <recommendedName>
        <fullName evidence="2">Flagellar hook-length control protein-like C-terminal domain-containing protein</fullName>
    </recommendedName>
</protein>
<sequence>MQSYLNIRANHVSNEASQTGRGTDIARMLPAGKEASATVQRVSQNPAQPGQFTVQLQSGNRTLELTTQRPLPQGSQVILSRDTEGNLQLRLPINTGQSSAAQMPGQSGAGNAQNAPAQARAAAEAFLLRITAGSLSQANSLPLNQPVRGVVISQPAVAAQTAPLPGSTPATATPGSGGNTSPAAATPSTSGNPTNTAPATTAPTTSGSPASTTPATATPATATSATPASSASATSTVPATTAPASSASSNTSASNTAPGTSAPAGSAATAAATAASAAATFGSPTSPAAALPAAVAGANALAATITSQPLPLQTSGQQPTQANVQPAPLPPATTTPGQSSAPPASGAPQAATAPPLTTPTTPLVNALGQAETASRPQGYPVRVLVAGQAIDLVSPRPIQAGQQVEVSRNDQGLLRLQITQPALPLSQQPGIQAIMQQALREVLPVQLPLADGLNQLMQISERQGVKQNSALNQLIQSMLGLFSVKPGSADADKAIARNLQQGGLLSEAGLNRASGERAPPPDLKQQLGQLLKLADQLPPQAREQLTQLINSLLARSTAQQISSLQGWKDLPDGGQERHFRLDLPIQQDKKFDNAELRITEHRRRDEQGNFVTLWSVRLHFELEEDGSIDADINLQDNFQLSASFWVEKPETLGRLRERLNGFEGDLKRKGFDVSPLNARLGKMANPELTPLQKRLVDVHT</sequence>
<feature type="region of interest" description="Disordered" evidence="1">
    <location>
        <begin position="97"/>
        <end position="116"/>
    </location>
</feature>
<feature type="compositionally biased region" description="Polar residues" evidence="1">
    <location>
        <begin position="310"/>
        <end position="324"/>
    </location>
</feature>
<reference evidence="3 4" key="1">
    <citation type="submission" date="2019-09" db="EMBL/GenBank/DDBJ databases">
        <title>Nitrincola iocasae sp. nov., a bacterium isolated from the sediment collected at a cold seep field in South China Sea.</title>
        <authorList>
            <person name="Zhang H."/>
            <person name="Wang H."/>
            <person name="Li C."/>
        </authorList>
    </citation>
    <scope>NUCLEOTIDE SEQUENCE [LARGE SCALE GENOMIC DNA]</scope>
    <source>
        <strain evidence="3 4">KXZD1103</strain>
    </source>
</reference>
<evidence type="ECO:0000313" key="3">
    <source>
        <dbReference type="EMBL" id="QEW07604.1"/>
    </source>
</evidence>
<evidence type="ECO:0000256" key="1">
    <source>
        <dbReference type="SAM" id="MobiDB-lite"/>
    </source>
</evidence>
<feature type="domain" description="Flagellar hook-length control protein-like C-terminal" evidence="2">
    <location>
        <begin position="613"/>
        <end position="681"/>
    </location>
</feature>
<organism evidence="3 4">
    <name type="scientific">Nitrincola iocasae</name>
    <dbReference type="NCBI Taxonomy" id="2614693"/>
    <lineage>
        <taxon>Bacteria</taxon>
        <taxon>Pseudomonadati</taxon>
        <taxon>Pseudomonadota</taxon>
        <taxon>Gammaproteobacteria</taxon>
        <taxon>Oceanospirillales</taxon>
        <taxon>Oceanospirillaceae</taxon>
        <taxon>Nitrincola</taxon>
    </lineage>
</organism>
<evidence type="ECO:0000313" key="4">
    <source>
        <dbReference type="Proteomes" id="UP000325606"/>
    </source>
</evidence>
<feature type="compositionally biased region" description="Polar residues" evidence="1">
    <location>
        <begin position="168"/>
        <end position="188"/>
    </location>
</feature>
<dbReference type="Proteomes" id="UP000325606">
    <property type="component" value="Chromosome"/>
</dbReference>
<feature type="region of interest" description="Disordered" evidence="1">
    <location>
        <begin position="160"/>
        <end position="264"/>
    </location>
</feature>
<dbReference type="Pfam" id="PF02120">
    <property type="entry name" value="Flg_hook"/>
    <property type="match status" value="1"/>
</dbReference>
<feature type="compositionally biased region" description="Low complexity" evidence="1">
    <location>
        <begin position="334"/>
        <end position="363"/>
    </location>
</feature>
<evidence type="ECO:0000259" key="2">
    <source>
        <dbReference type="Pfam" id="PF02120"/>
    </source>
</evidence>
<dbReference type="AlphaFoldDB" id="A0A5J6LGA8"/>
<keyword evidence="4" id="KW-1185">Reference proteome</keyword>
<feature type="compositionally biased region" description="Low complexity" evidence="1">
    <location>
        <begin position="189"/>
        <end position="264"/>
    </location>
</feature>
<accession>A0A5J6LGA8</accession>
<gene>
    <name evidence="3" type="ORF">F5I99_14450</name>
</gene>
<name>A0A5J6LGA8_9GAMM</name>
<feature type="region of interest" description="Disordered" evidence="1">
    <location>
        <begin position="310"/>
        <end position="363"/>
    </location>
</feature>